<dbReference type="Proteomes" id="UP000765509">
    <property type="component" value="Unassembled WGS sequence"/>
</dbReference>
<organism evidence="1 2">
    <name type="scientific">Austropuccinia psidii MF-1</name>
    <dbReference type="NCBI Taxonomy" id="1389203"/>
    <lineage>
        <taxon>Eukaryota</taxon>
        <taxon>Fungi</taxon>
        <taxon>Dikarya</taxon>
        <taxon>Basidiomycota</taxon>
        <taxon>Pucciniomycotina</taxon>
        <taxon>Pucciniomycetes</taxon>
        <taxon>Pucciniales</taxon>
        <taxon>Sphaerophragmiaceae</taxon>
        <taxon>Austropuccinia</taxon>
    </lineage>
</organism>
<dbReference type="AlphaFoldDB" id="A0A9Q3KWY7"/>
<keyword evidence="2" id="KW-1185">Reference proteome</keyword>
<dbReference type="EMBL" id="AVOT02131150">
    <property type="protein sequence ID" value="MBW0588599.1"/>
    <property type="molecule type" value="Genomic_DNA"/>
</dbReference>
<accession>A0A9Q3KWY7</accession>
<proteinExistence type="predicted"/>
<protein>
    <submittedName>
        <fullName evidence="1">Uncharacterized protein</fullName>
    </submittedName>
</protein>
<name>A0A9Q3KWY7_9BASI</name>
<evidence type="ECO:0000313" key="1">
    <source>
        <dbReference type="EMBL" id="MBW0588599.1"/>
    </source>
</evidence>
<sequence>MYGIDFHNNKDRYFTIGDNKCQKFAFLPFERQIIVNKVSPVNLELEKFKSEQSREAEISLHMTDKQGNELSSLLYDHKGEFSSDKETLGAIIGHEVDIISILKDLIHHSNRDLHTQKVPSEEKLWKLISKSFWTLV</sequence>
<reference evidence="1" key="1">
    <citation type="submission" date="2021-03" db="EMBL/GenBank/DDBJ databases">
        <title>Draft genome sequence of rust myrtle Austropuccinia psidii MF-1, a brazilian biotype.</title>
        <authorList>
            <person name="Quecine M.C."/>
            <person name="Pachon D.M.R."/>
            <person name="Bonatelli M.L."/>
            <person name="Correr F.H."/>
            <person name="Franceschini L.M."/>
            <person name="Leite T.F."/>
            <person name="Margarido G.R.A."/>
            <person name="Almeida C.A."/>
            <person name="Ferrarezi J.A."/>
            <person name="Labate C.A."/>
        </authorList>
    </citation>
    <scope>NUCLEOTIDE SEQUENCE</scope>
    <source>
        <strain evidence="1">MF-1</strain>
    </source>
</reference>
<comment type="caution">
    <text evidence="1">The sequence shown here is derived from an EMBL/GenBank/DDBJ whole genome shotgun (WGS) entry which is preliminary data.</text>
</comment>
<evidence type="ECO:0000313" key="2">
    <source>
        <dbReference type="Proteomes" id="UP000765509"/>
    </source>
</evidence>
<gene>
    <name evidence="1" type="ORF">O181_128314</name>
</gene>